<dbReference type="Proteomes" id="UP001632037">
    <property type="component" value="Unassembled WGS sequence"/>
</dbReference>
<dbReference type="EMBL" id="JBIMZQ010000002">
    <property type="protein sequence ID" value="KAL3673716.1"/>
    <property type="molecule type" value="Genomic_DNA"/>
</dbReference>
<organism evidence="1 2">
    <name type="scientific">Phytophthora oleae</name>
    <dbReference type="NCBI Taxonomy" id="2107226"/>
    <lineage>
        <taxon>Eukaryota</taxon>
        <taxon>Sar</taxon>
        <taxon>Stramenopiles</taxon>
        <taxon>Oomycota</taxon>
        <taxon>Peronosporomycetes</taxon>
        <taxon>Peronosporales</taxon>
        <taxon>Peronosporaceae</taxon>
        <taxon>Phytophthora</taxon>
    </lineage>
</organism>
<proteinExistence type="predicted"/>
<dbReference type="AlphaFoldDB" id="A0ABD3G4X0"/>
<dbReference type="PANTHER" id="PTHR46388">
    <property type="entry name" value="NHL REPEAT-CONTAINING PROTEIN 2"/>
    <property type="match status" value="1"/>
</dbReference>
<dbReference type="Gene3D" id="2.40.10.500">
    <property type="match status" value="1"/>
</dbReference>
<accession>A0ABD3G4X0</accession>
<evidence type="ECO:0000313" key="1">
    <source>
        <dbReference type="EMBL" id="KAL3673716.1"/>
    </source>
</evidence>
<protein>
    <recommendedName>
        <fullName evidence="3">NHL repeat-containing protein</fullName>
    </recommendedName>
</protein>
<dbReference type="PANTHER" id="PTHR46388:SF2">
    <property type="entry name" value="NHL REPEAT-CONTAINING PROTEIN 2"/>
    <property type="match status" value="1"/>
</dbReference>
<sequence length="481" mass="52376">MTRCVGSGRRGRLDGDARDAELNQPFGVCTLRDGTLAFTDSHNNAMRFVIARTRGRHCVKSVECSGLLSPKGIAASSDERHLFVCDTGHHKIKLAALPSRSALADAGSFVDGVNMFNFAGNGKKGWRDGPALETSFNSPAGVYEYIDGSIVVADTGNHCIRQIRRGGNGKLIVKTIAGAYASLKAKRGSTQISERAINELAGKRISGYRDGVHSLFRSPSAVISTPDGELLVADTMNNCIRCLEPPTDGNSQWKTSTICGQVRPGHADGSCEAALFDQPVNLCWGVNYSSVFVADRGNACIRQIGRSQSHCYSWVRTIEVGGIPQGVRRQELYQSCRPLGVVCIPPDYDEAVEHKLVVCDGGDNVIKLLPLKELEQHVLDVRERFEPPKLSDQRTFSQFGSSCIESLSPVTNYPDSEGLSENQFGDDGGCCEASQALAEALRANAVLQAENLRLRELLQCTFDEIELADKRFSENYQPQID</sequence>
<name>A0ABD3G4X0_9STRA</name>
<comment type="caution">
    <text evidence="1">The sequence shown here is derived from an EMBL/GenBank/DDBJ whole genome shotgun (WGS) entry which is preliminary data.</text>
</comment>
<gene>
    <name evidence="1" type="ORF">V7S43_001413</name>
</gene>
<dbReference type="Gene3D" id="2.120.10.30">
    <property type="entry name" value="TolB, C-terminal domain"/>
    <property type="match status" value="2"/>
</dbReference>
<keyword evidence="2" id="KW-1185">Reference proteome</keyword>
<evidence type="ECO:0008006" key="3">
    <source>
        <dbReference type="Google" id="ProtNLM"/>
    </source>
</evidence>
<reference evidence="1 2" key="1">
    <citation type="submission" date="2024-09" db="EMBL/GenBank/DDBJ databases">
        <title>Genome sequencing and assembly of Phytophthora oleae, isolate VK10A, causative agent of rot of olive drupes.</title>
        <authorList>
            <person name="Conti Taguali S."/>
            <person name="Riolo M."/>
            <person name="La Spada F."/>
            <person name="Cacciola S.O."/>
            <person name="Dionisio G."/>
        </authorList>
    </citation>
    <scope>NUCLEOTIDE SEQUENCE [LARGE SCALE GENOMIC DNA]</scope>
    <source>
        <strain evidence="1 2">VK10A</strain>
    </source>
</reference>
<dbReference type="SUPFAM" id="SSF101898">
    <property type="entry name" value="NHL repeat"/>
    <property type="match status" value="1"/>
</dbReference>
<evidence type="ECO:0000313" key="2">
    <source>
        <dbReference type="Proteomes" id="UP001632037"/>
    </source>
</evidence>
<dbReference type="InterPro" id="IPR011042">
    <property type="entry name" value="6-blade_b-propeller_TolB-like"/>
</dbReference>